<dbReference type="InterPro" id="IPR027417">
    <property type="entry name" value="P-loop_NTPase"/>
</dbReference>
<dbReference type="PANTHER" id="PTHR10039">
    <property type="entry name" value="AMELOGENIN"/>
    <property type="match status" value="1"/>
</dbReference>
<dbReference type="AlphaFoldDB" id="A0A0W0F6T1"/>
<dbReference type="InterPro" id="IPR056884">
    <property type="entry name" value="NPHP3-like_N"/>
</dbReference>
<evidence type="ECO:0000313" key="3">
    <source>
        <dbReference type="EMBL" id="KTB32039.1"/>
    </source>
</evidence>
<dbReference type="Proteomes" id="UP000054988">
    <property type="component" value="Unassembled WGS sequence"/>
</dbReference>
<evidence type="ECO:0000256" key="1">
    <source>
        <dbReference type="ARBA" id="ARBA00022737"/>
    </source>
</evidence>
<gene>
    <name evidence="3" type="ORF">WG66_15395</name>
</gene>
<dbReference type="EMBL" id="LATX01002269">
    <property type="protein sequence ID" value="KTB32039.1"/>
    <property type="molecule type" value="Genomic_DNA"/>
</dbReference>
<sequence length="840" mass="94983">MAFESCHQIEIRGGTFNAVEGDRITTHYYGQSDRRYPLSILSQHAALNAIHNSEQRYPPPKCHPETRCEILERLSTWIQRKDRSKACGIYWVYGTVGVGKSAIAQTLCEKFAGSHLAASFFFSRTDPSRNHIDCFVATIAHQLATSKRFFTRHMTGRAIKVAVKKNRSILRQCTVESTFKDLILRPCKTIPGVLQIMLPNLVIVDGLDECLDIVSQERLLSLIWTAVTSRLPCPLDFLIFSRPESQITNFFNRISMASPIIYRMGIGDSFETDRDLATYLQSRFCEILAKHRHAMQDVPDSWPGPGVISQLVQRACGQFVYVTTVTKYIDTRDALPTQRLEGILAAKPAKPSPYAELDLLYHQVLRNCHDFATVLQILQLVLEDSSDIAINEPWLIAQVLDLDRAMIPVSLVALHSVLHVPESDISEPIRVLHASFSEFLRDAERSQEFFIPPLSKETRLRAYFLSKLNDVRTAHCLSQSWPGQAALVSTIQRAGGKLVYLKTVIRYLAANQPQERLDAILRSEPDEASPEAPLYLLYSQILDSCQNAEMVLQILPLLVTSGPEISLTVISQALGLKKGAVSFALRGLDPVLRIPDADHGPISIRHRSFSDFLLDADLSKAYHVRPLASDKKVEVYLRCGFEQIREGHSLSAEWPGNDAVAQLVQWARGQEIYATVLVRYLSAPFPDRYLNTFLSEKSCAPFQSLHPELDALYHHILHYRILKRNLNETLQILLWVIRFGSGPHEAEASPDRIGNWLGISAGTVRNLLRNTLHSVVLDVPCWWDDTRRPVRFLHPSFPEFLLDRECSREFYVGPGSSIHEEVTRLEAMMCLEGVRTPDEM</sequence>
<organism evidence="3 4">
    <name type="scientific">Moniliophthora roreri</name>
    <name type="common">Frosty pod rot fungus</name>
    <name type="synonym">Monilia roreri</name>
    <dbReference type="NCBI Taxonomy" id="221103"/>
    <lineage>
        <taxon>Eukaryota</taxon>
        <taxon>Fungi</taxon>
        <taxon>Dikarya</taxon>
        <taxon>Basidiomycota</taxon>
        <taxon>Agaricomycotina</taxon>
        <taxon>Agaricomycetes</taxon>
        <taxon>Agaricomycetidae</taxon>
        <taxon>Agaricales</taxon>
        <taxon>Marasmiineae</taxon>
        <taxon>Marasmiaceae</taxon>
        <taxon>Moniliophthora</taxon>
    </lineage>
</organism>
<evidence type="ECO:0000259" key="2">
    <source>
        <dbReference type="Pfam" id="PF24883"/>
    </source>
</evidence>
<evidence type="ECO:0000313" key="4">
    <source>
        <dbReference type="Proteomes" id="UP000054988"/>
    </source>
</evidence>
<reference evidence="3 4" key="1">
    <citation type="submission" date="2015-12" db="EMBL/GenBank/DDBJ databases">
        <title>Draft genome sequence of Moniliophthora roreri, the causal agent of frosty pod rot of cacao.</title>
        <authorList>
            <person name="Aime M.C."/>
            <person name="Diaz-Valderrama J.R."/>
            <person name="Kijpornyongpan T."/>
            <person name="Phillips-Mora W."/>
        </authorList>
    </citation>
    <scope>NUCLEOTIDE SEQUENCE [LARGE SCALE GENOMIC DNA]</scope>
    <source>
        <strain evidence="3 4">MCA 2952</strain>
    </source>
</reference>
<name>A0A0W0F6T1_MONRR</name>
<dbReference type="Gene3D" id="3.40.50.300">
    <property type="entry name" value="P-loop containing nucleotide triphosphate hydrolases"/>
    <property type="match status" value="1"/>
</dbReference>
<comment type="caution">
    <text evidence="3">The sequence shown here is derived from an EMBL/GenBank/DDBJ whole genome shotgun (WGS) entry which is preliminary data.</text>
</comment>
<protein>
    <recommendedName>
        <fullName evidence="2">Nephrocystin 3-like N-terminal domain-containing protein</fullName>
    </recommendedName>
</protein>
<accession>A0A0W0F6T1</accession>
<feature type="domain" description="Nephrocystin 3-like N-terminal" evidence="2">
    <location>
        <begin position="75"/>
        <end position="242"/>
    </location>
</feature>
<keyword evidence="1" id="KW-0677">Repeat</keyword>
<dbReference type="Pfam" id="PF24883">
    <property type="entry name" value="NPHP3_N"/>
    <property type="match status" value="1"/>
</dbReference>
<dbReference type="SUPFAM" id="SSF52540">
    <property type="entry name" value="P-loop containing nucleoside triphosphate hydrolases"/>
    <property type="match status" value="1"/>
</dbReference>
<proteinExistence type="predicted"/>
<dbReference type="PANTHER" id="PTHR10039:SF17">
    <property type="entry name" value="FUNGAL STAND N-TERMINAL GOODBYE DOMAIN-CONTAINING PROTEIN-RELATED"/>
    <property type="match status" value="1"/>
</dbReference>